<evidence type="ECO:0000313" key="1">
    <source>
        <dbReference type="EMBL" id="QQO10471.1"/>
    </source>
</evidence>
<evidence type="ECO:0000313" key="2">
    <source>
        <dbReference type="Proteomes" id="UP000595917"/>
    </source>
</evidence>
<accession>A0A7T7XQ50</accession>
<keyword evidence="2" id="KW-1185">Reference proteome</keyword>
<name>A0A7T7XQ50_9SPIR</name>
<dbReference type="AlphaFoldDB" id="A0A7T7XQ50"/>
<dbReference type="EMBL" id="CP067089">
    <property type="protein sequence ID" value="QQO10471.1"/>
    <property type="molecule type" value="Genomic_DNA"/>
</dbReference>
<protein>
    <submittedName>
        <fullName evidence="1">Uncharacterized protein</fullName>
    </submittedName>
</protein>
<dbReference type="Proteomes" id="UP000595917">
    <property type="component" value="Chromosome"/>
</dbReference>
<dbReference type="RefSeq" id="WP_215627775.1">
    <property type="nucleotide sequence ID" value="NZ_CP067089.2"/>
</dbReference>
<gene>
    <name evidence="1" type="ORF">JFL75_06030</name>
</gene>
<organism evidence="1 2">
    <name type="scientific">Breznakiella homolactica</name>
    <dbReference type="NCBI Taxonomy" id="2798577"/>
    <lineage>
        <taxon>Bacteria</taxon>
        <taxon>Pseudomonadati</taxon>
        <taxon>Spirochaetota</taxon>
        <taxon>Spirochaetia</taxon>
        <taxon>Spirochaetales</taxon>
        <taxon>Breznakiellaceae</taxon>
        <taxon>Breznakiella</taxon>
    </lineage>
</organism>
<proteinExistence type="predicted"/>
<sequence length="128" mass="14114">MEKTRILGLVLAAVFCCGTAGNVFSMGKKDVPETQEGLTVPEKPAKDLPTVSVTGLVRLVGSNPLPDIVISADDGVQWYIERQDQKILMDFQQRRVTVEGKAETEELVLADGRSAGIRNYLREIRLIE</sequence>
<dbReference type="KEGG" id="bhc:JFL75_06030"/>
<reference evidence="1" key="1">
    <citation type="submission" date="2021-01" db="EMBL/GenBank/DDBJ databases">
        <title>Description of Breznakiella homolactica.</title>
        <authorList>
            <person name="Song Y."/>
            <person name="Brune A."/>
        </authorList>
    </citation>
    <scope>NUCLEOTIDE SEQUENCE</scope>
    <source>
        <strain evidence="1">RmG30</strain>
    </source>
</reference>